<dbReference type="InterPro" id="IPR056549">
    <property type="entry name" value="HTH_NOL4"/>
</dbReference>
<gene>
    <name evidence="4" type="ORF">P5673_014578</name>
</gene>
<dbReference type="SUPFAM" id="SSF46689">
    <property type="entry name" value="Homeodomain-like"/>
    <property type="match status" value="1"/>
</dbReference>
<organism evidence="4 5">
    <name type="scientific">Acropora cervicornis</name>
    <name type="common">Staghorn coral</name>
    <dbReference type="NCBI Taxonomy" id="6130"/>
    <lineage>
        <taxon>Eukaryota</taxon>
        <taxon>Metazoa</taxon>
        <taxon>Cnidaria</taxon>
        <taxon>Anthozoa</taxon>
        <taxon>Hexacorallia</taxon>
        <taxon>Scleractinia</taxon>
        <taxon>Astrocoeniina</taxon>
        <taxon>Acroporidae</taxon>
        <taxon>Acropora</taxon>
    </lineage>
</organism>
<feature type="region of interest" description="Disordered" evidence="2">
    <location>
        <begin position="703"/>
        <end position="741"/>
    </location>
</feature>
<dbReference type="SMART" id="SM00674">
    <property type="entry name" value="CENPB"/>
    <property type="match status" value="1"/>
</dbReference>
<feature type="region of interest" description="Disordered" evidence="2">
    <location>
        <begin position="202"/>
        <end position="269"/>
    </location>
</feature>
<dbReference type="PANTHER" id="PTHR12449">
    <property type="entry name" value="DEATH DOMAIN-CONTAINING PROTEIN"/>
    <property type="match status" value="1"/>
</dbReference>
<keyword evidence="5" id="KW-1185">Reference proteome</keyword>
<dbReference type="Pfam" id="PF23079">
    <property type="entry name" value="HTH_NOL4_2nd"/>
    <property type="match status" value="1"/>
</dbReference>
<dbReference type="EMBL" id="JARQWQ010000029">
    <property type="protein sequence ID" value="KAK2562305.1"/>
    <property type="molecule type" value="Genomic_DNA"/>
</dbReference>
<dbReference type="InterPro" id="IPR006600">
    <property type="entry name" value="HTH_CenpB_DNA-bd_dom"/>
</dbReference>
<feature type="compositionally biased region" description="Low complexity" evidence="2">
    <location>
        <begin position="709"/>
        <end position="726"/>
    </location>
</feature>
<dbReference type="InterPro" id="IPR010921">
    <property type="entry name" value="Trp_repressor/repl_initiator"/>
</dbReference>
<evidence type="ECO:0000313" key="4">
    <source>
        <dbReference type="EMBL" id="KAK2562305.1"/>
    </source>
</evidence>
<evidence type="ECO:0000256" key="2">
    <source>
        <dbReference type="SAM" id="MobiDB-lite"/>
    </source>
</evidence>
<dbReference type="InterPro" id="IPR009057">
    <property type="entry name" value="Homeodomain-like_sf"/>
</dbReference>
<feature type="domain" description="HTH CENPB-type" evidence="3">
    <location>
        <begin position="383"/>
        <end position="453"/>
    </location>
</feature>
<proteinExistence type="predicted"/>
<dbReference type="PANTHER" id="PTHR12449:SF22">
    <property type="entry name" value="NUCLEOLAR PROTEIN 4"/>
    <property type="match status" value="1"/>
</dbReference>
<sequence>MSLERSSFRRNFQGWVELNYGENSRTKTITRKKFNKICRYLLGEPQIETDAKFRFWVKSKGFRIVHMDDGRSYGVLYVPVKVPAHTRSAVDMYPYEDKIAGHSTRSQVVEYRRVAVADDFFDIISSVHINDRGVHVGQKKTYKAVANTYAFLPREAVSYYLMSCSTCKQRIQRFNSILLKHGRPLSPVSDLGRDSPSSDLASLFFPLPGAGERQKEENKRNTKQFIPPIPAPNKGRGEERPGNEESDVDASFSSHDSDEDGGPSFGAKRFKRDIVPDIFEENGNRNGRGSPINEQVVMDVVMNGNHSNDVPRDAPEGPNDESLAKGLLPGYQTYSSDQKQEVVNYAKETTVREASRRYNVPRSTVQVWCKHGPPVKKEKRSPGGGGRRLSYSNETDEKLLQWVLRQQEKGTPVTRDAIQAQARLLIRDECPEFKASSGWVEKFLARHNLTIATKMSSQNPNEAIPISYVVPVSSISLANPGVVSNSANSPRTIDGRSVTSEDARSDSGKSEEDGELYDATSPLLQENTFPVNQIIRVRVAAAATEELQCKKCSSEALLEPPNLNEVMKPMQNVSSPASQGLKDDDDDDGEGEDAEGEGEKVDPLNVNSERLKAFNMFVRLFVDENLDRLVPISKQPKEKILAIIKSCNRQFPEFRDRARKRIRTYLKSCRRLKKLKEPLKRAADQMNILASACASEAEEARYDRVDGDATGNPGAPASTTAAPASSLHPAQHSTSNTRTADKPAETVVCLVAWPLNESEAGENGGPTLPKPKVLTQCQISANEIQAIRQLIAGYRESAAFLYRSADELEALLPPL</sequence>
<evidence type="ECO:0000256" key="1">
    <source>
        <dbReference type="ARBA" id="ARBA00023125"/>
    </source>
</evidence>
<evidence type="ECO:0000259" key="3">
    <source>
        <dbReference type="PROSITE" id="PS51253"/>
    </source>
</evidence>
<dbReference type="Gene3D" id="1.10.10.60">
    <property type="entry name" value="Homeodomain-like"/>
    <property type="match status" value="1"/>
</dbReference>
<dbReference type="Pfam" id="PF03221">
    <property type="entry name" value="HTH_Tnp_Tc5"/>
    <property type="match status" value="1"/>
</dbReference>
<name>A0AAD9QJ88_ACRCE</name>
<dbReference type="AlphaFoldDB" id="A0AAD9QJ88"/>
<dbReference type="PROSITE" id="PS51253">
    <property type="entry name" value="HTH_CENPB"/>
    <property type="match status" value="1"/>
</dbReference>
<feature type="compositionally biased region" description="Basic and acidic residues" evidence="2">
    <location>
        <begin position="499"/>
        <end position="511"/>
    </location>
</feature>
<dbReference type="Proteomes" id="UP001249851">
    <property type="component" value="Unassembled WGS sequence"/>
</dbReference>
<feature type="region of interest" description="Disordered" evidence="2">
    <location>
        <begin position="371"/>
        <end position="392"/>
    </location>
</feature>
<comment type="caution">
    <text evidence="4">The sequence shown here is derived from an EMBL/GenBank/DDBJ whole genome shotgun (WGS) entry which is preliminary data.</text>
</comment>
<feature type="region of interest" description="Disordered" evidence="2">
    <location>
        <begin position="480"/>
        <end position="516"/>
    </location>
</feature>
<reference evidence="4" key="1">
    <citation type="journal article" date="2023" name="G3 (Bethesda)">
        <title>Whole genome assembly and annotation of the endangered Caribbean coral Acropora cervicornis.</title>
        <authorList>
            <person name="Selwyn J.D."/>
            <person name="Vollmer S.V."/>
        </authorList>
    </citation>
    <scope>NUCLEOTIDE SEQUENCE</scope>
    <source>
        <strain evidence="4">K2</strain>
    </source>
</reference>
<keyword evidence="1" id="KW-0238">DNA-binding</keyword>
<dbReference type="GO" id="GO:0043565">
    <property type="term" value="F:sequence-specific DNA binding"/>
    <property type="evidence" value="ECO:0007669"/>
    <property type="project" value="InterPro"/>
</dbReference>
<feature type="compositionally biased region" description="Acidic residues" evidence="2">
    <location>
        <begin position="583"/>
        <end position="596"/>
    </location>
</feature>
<dbReference type="InterPro" id="IPR039788">
    <property type="entry name" value="NOL4/NOL4L"/>
</dbReference>
<feature type="compositionally biased region" description="Polar residues" evidence="2">
    <location>
        <begin position="482"/>
        <end position="491"/>
    </location>
</feature>
<protein>
    <submittedName>
        <fullName evidence="4">Nucleolar protein 4</fullName>
    </submittedName>
</protein>
<accession>A0AAD9QJ88</accession>
<reference evidence="4" key="2">
    <citation type="journal article" date="2023" name="Science">
        <title>Genomic signatures of disease resistance in endangered staghorn corals.</title>
        <authorList>
            <person name="Vollmer S.V."/>
            <person name="Selwyn J.D."/>
            <person name="Despard B.A."/>
            <person name="Roesel C.L."/>
        </authorList>
    </citation>
    <scope>NUCLEOTIDE SEQUENCE</scope>
    <source>
        <strain evidence="4">K2</strain>
    </source>
</reference>
<evidence type="ECO:0000313" key="5">
    <source>
        <dbReference type="Proteomes" id="UP001249851"/>
    </source>
</evidence>
<feature type="region of interest" description="Disordered" evidence="2">
    <location>
        <begin position="562"/>
        <end position="601"/>
    </location>
</feature>
<dbReference type="SUPFAM" id="SSF48295">
    <property type="entry name" value="TrpR-like"/>
    <property type="match status" value="1"/>
</dbReference>